<comment type="caution">
    <text evidence="2">The sequence shown here is derived from an EMBL/GenBank/DDBJ whole genome shotgun (WGS) entry which is preliminary data.</text>
</comment>
<feature type="coiled-coil region" evidence="1">
    <location>
        <begin position="27"/>
        <end position="61"/>
    </location>
</feature>
<proteinExistence type="predicted"/>
<evidence type="ECO:0000313" key="2">
    <source>
        <dbReference type="EMBL" id="TRZ39291.1"/>
    </source>
</evidence>
<reference evidence="2" key="1">
    <citation type="submission" date="2018-10" db="EMBL/GenBank/DDBJ databases">
        <title>FDA dAtabase for Regulatory Grade micrObial Sequences (FDA-ARGOS): Supporting development and validation of Infectious Disease Dx tests.</title>
        <authorList>
            <person name="Minogue T."/>
            <person name="Wolcott M."/>
            <person name="Wasieloski L."/>
            <person name="Aguilar W."/>
            <person name="Moore D."/>
            <person name="Tallon L.J."/>
            <person name="Sadzewicz L."/>
            <person name="Sengamalay N."/>
            <person name="Ott S."/>
            <person name="Godinez A."/>
            <person name="Nagaraj S."/>
            <person name="Vavikolanu K."/>
            <person name="Vyas G."/>
            <person name="Nadendla S."/>
            <person name="Aluvathingal J."/>
            <person name="Sichtig H."/>
        </authorList>
    </citation>
    <scope>NUCLEOTIDE SEQUENCE</scope>
    <source>
        <strain evidence="2">FDAARGOS_343</strain>
        <plasmid evidence="2">unnamed2</plasmid>
    </source>
</reference>
<dbReference type="EMBL" id="RIBP01000003">
    <property type="protein sequence ID" value="TRZ39291.1"/>
    <property type="molecule type" value="Genomic_DNA"/>
</dbReference>
<keyword evidence="2" id="KW-0614">Plasmid</keyword>
<dbReference type="RefSeq" id="WP_185762775.1">
    <property type="nucleotide sequence ID" value="NZ_CM017506.1"/>
</dbReference>
<accession>A0A553SQM7</accession>
<dbReference type="AlphaFoldDB" id="A0A553SQM7"/>
<protein>
    <submittedName>
        <fullName evidence="2">Uncharacterized protein</fullName>
    </submittedName>
</protein>
<name>A0A553SQM7_NIACI</name>
<evidence type="ECO:0000256" key="1">
    <source>
        <dbReference type="SAM" id="Coils"/>
    </source>
</evidence>
<geneLocation type="plasmid" evidence="2">
    <name>unnamed2</name>
</geneLocation>
<gene>
    <name evidence="2" type="ORF">CEQ21_07945</name>
</gene>
<dbReference type="Proteomes" id="UP000319837">
    <property type="component" value="Plasmid unnamed2"/>
</dbReference>
<keyword evidence="1" id="KW-0175">Coiled coil</keyword>
<sequence length="194" mass="21461">MNTKILVALVIMLVVSIFSNIALGFNVSSESKENQKVEKVNKDLKAQVKDLENGLDKAEGAITDQQLAGNEEAKKTVESFFNTQYNYSTGTYKEKFEKIKAYVNEDVYGQLMSAGVPDTPNIKFENNISNMKLYMSAKNKELTGLVVLDTVYTIDGVDSPETTQIFEVTVAEDEGKQKIISLEVLGTFASMSES</sequence>
<organism evidence="2">
    <name type="scientific">Niallia circulans</name>
    <name type="common">Bacillus circulans</name>
    <dbReference type="NCBI Taxonomy" id="1397"/>
    <lineage>
        <taxon>Bacteria</taxon>
        <taxon>Bacillati</taxon>
        <taxon>Bacillota</taxon>
        <taxon>Bacilli</taxon>
        <taxon>Bacillales</taxon>
        <taxon>Bacillaceae</taxon>
        <taxon>Niallia</taxon>
    </lineage>
</organism>